<dbReference type="GO" id="GO:0008233">
    <property type="term" value="F:peptidase activity"/>
    <property type="evidence" value="ECO:0007669"/>
    <property type="project" value="UniProtKB-KW"/>
</dbReference>
<dbReference type="OrthoDB" id="1728973at2759"/>
<gene>
    <name evidence="1" type="ORF">CTI12_AA126470</name>
</gene>
<protein>
    <submittedName>
        <fullName evidence="1">ATP-dependent protease</fullName>
    </submittedName>
</protein>
<evidence type="ECO:0000313" key="1">
    <source>
        <dbReference type="EMBL" id="PWA87753.1"/>
    </source>
</evidence>
<comment type="caution">
    <text evidence="1">The sequence shown here is derived from an EMBL/GenBank/DDBJ whole genome shotgun (WGS) entry which is preliminary data.</text>
</comment>
<organism evidence="1 2">
    <name type="scientific">Artemisia annua</name>
    <name type="common">Sweet wormwood</name>
    <dbReference type="NCBI Taxonomy" id="35608"/>
    <lineage>
        <taxon>Eukaryota</taxon>
        <taxon>Viridiplantae</taxon>
        <taxon>Streptophyta</taxon>
        <taxon>Embryophyta</taxon>
        <taxon>Tracheophyta</taxon>
        <taxon>Spermatophyta</taxon>
        <taxon>Magnoliopsida</taxon>
        <taxon>eudicotyledons</taxon>
        <taxon>Gunneridae</taxon>
        <taxon>Pentapetalae</taxon>
        <taxon>asterids</taxon>
        <taxon>campanulids</taxon>
        <taxon>Asterales</taxon>
        <taxon>Asteraceae</taxon>
        <taxon>Asteroideae</taxon>
        <taxon>Anthemideae</taxon>
        <taxon>Artemisiinae</taxon>
        <taxon>Artemisia</taxon>
    </lineage>
</organism>
<dbReference type="Gene3D" id="1.10.8.60">
    <property type="match status" value="1"/>
</dbReference>
<keyword evidence="1" id="KW-0645">Protease</keyword>
<dbReference type="GO" id="GO:0006508">
    <property type="term" value="P:proteolysis"/>
    <property type="evidence" value="ECO:0007669"/>
    <property type="project" value="UniProtKB-KW"/>
</dbReference>
<proteinExistence type="predicted"/>
<sequence length="104" mass="11557">MVVCLFAGTRHWLVGEDLACAKIIGRSIPNYLQQVLPSILDDTKISALIDKNKKMSKVETEAGDEGPRVTEDDIQHIISSWTGIPVEKVSTERKYLNQTKSSLS</sequence>
<dbReference type="Proteomes" id="UP000245207">
    <property type="component" value="Unassembled WGS sequence"/>
</dbReference>
<dbReference type="EMBL" id="PKPP01000880">
    <property type="protein sequence ID" value="PWA87753.1"/>
    <property type="molecule type" value="Genomic_DNA"/>
</dbReference>
<dbReference type="STRING" id="35608.A0A2U1PPQ5"/>
<keyword evidence="2" id="KW-1185">Reference proteome</keyword>
<name>A0A2U1PPQ5_ARTAN</name>
<dbReference type="AlphaFoldDB" id="A0A2U1PPQ5"/>
<keyword evidence="1" id="KW-0378">Hydrolase</keyword>
<reference evidence="1 2" key="1">
    <citation type="journal article" date="2018" name="Mol. Plant">
        <title>The genome of Artemisia annua provides insight into the evolution of Asteraceae family and artemisinin biosynthesis.</title>
        <authorList>
            <person name="Shen Q."/>
            <person name="Zhang L."/>
            <person name="Liao Z."/>
            <person name="Wang S."/>
            <person name="Yan T."/>
            <person name="Shi P."/>
            <person name="Liu M."/>
            <person name="Fu X."/>
            <person name="Pan Q."/>
            <person name="Wang Y."/>
            <person name="Lv Z."/>
            <person name="Lu X."/>
            <person name="Zhang F."/>
            <person name="Jiang W."/>
            <person name="Ma Y."/>
            <person name="Chen M."/>
            <person name="Hao X."/>
            <person name="Li L."/>
            <person name="Tang Y."/>
            <person name="Lv G."/>
            <person name="Zhou Y."/>
            <person name="Sun X."/>
            <person name="Brodelius P.E."/>
            <person name="Rose J.K.C."/>
            <person name="Tang K."/>
        </authorList>
    </citation>
    <scope>NUCLEOTIDE SEQUENCE [LARGE SCALE GENOMIC DNA]</scope>
    <source>
        <strain evidence="2">cv. Huhao1</strain>
        <tissue evidence="1">Leaf</tissue>
    </source>
</reference>
<accession>A0A2U1PPQ5</accession>
<evidence type="ECO:0000313" key="2">
    <source>
        <dbReference type="Proteomes" id="UP000245207"/>
    </source>
</evidence>